<feature type="transmembrane region" description="Helical" evidence="2">
    <location>
        <begin position="124"/>
        <end position="145"/>
    </location>
</feature>
<evidence type="ECO:0000256" key="3">
    <source>
        <dbReference type="SAM" id="SignalP"/>
    </source>
</evidence>
<keyword evidence="3" id="KW-0732">Signal</keyword>
<name>A0A6G8PSX1_9ACTN</name>
<accession>A0A6G8PSX1</accession>
<sequence>MKGAGRTGTALVLVALLLSYAGSFGAPALAQYDVAPPAEQYGAPAEEPYDPLAPATVPEDQYDAPPEDGGGAGGDTEGDAGGDTSGTVPAEGDNEEDEGVNEAGRTPDRPSPGDGGLPGYLDGVLLDGFVLLAVASVIATLVLLADRFKDRLGL</sequence>
<dbReference type="AlphaFoldDB" id="A0A6G8PSX1"/>
<dbReference type="RefSeq" id="WP_166395105.1">
    <property type="nucleotide sequence ID" value="NZ_CP045121.1"/>
</dbReference>
<reference evidence="4 5" key="1">
    <citation type="submission" date="2019-10" db="EMBL/GenBank/DDBJ databases">
        <title>Rubrobacter sp nov SCSIO 52915 isolated from a deep-sea sediment in the South China Sea.</title>
        <authorList>
            <person name="Chen R.W."/>
        </authorList>
    </citation>
    <scope>NUCLEOTIDE SEQUENCE [LARGE SCALE GENOMIC DNA]</scope>
    <source>
        <strain evidence="4 5">SCSIO 52915</strain>
    </source>
</reference>
<keyword evidence="2" id="KW-0472">Membrane</keyword>
<dbReference type="Proteomes" id="UP000502706">
    <property type="component" value="Chromosome"/>
</dbReference>
<evidence type="ECO:0000256" key="1">
    <source>
        <dbReference type="SAM" id="MobiDB-lite"/>
    </source>
</evidence>
<dbReference type="KEGG" id="rmar:GBA65_01645"/>
<protein>
    <submittedName>
        <fullName evidence="4">Uncharacterized protein</fullName>
    </submittedName>
</protein>
<feature type="region of interest" description="Disordered" evidence="1">
    <location>
        <begin position="40"/>
        <end position="115"/>
    </location>
</feature>
<organism evidence="4 5">
    <name type="scientific">Rubrobacter marinus</name>
    <dbReference type="NCBI Taxonomy" id="2653852"/>
    <lineage>
        <taxon>Bacteria</taxon>
        <taxon>Bacillati</taxon>
        <taxon>Actinomycetota</taxon>
        <taxon>Rubrobacteria</taxon>
        <taxon>Rubrobacterales</taxon>
        <taxon>Rubrobacteraceae</taxon>
        <taxon>Rubrobacter</taxon>
    </lineage>
</organism>
<feature type="signal peptide" evidence="3">
    <location>
        <begin position="1"/>
        <end position="30"/>
    </location>
</feature>
<evidence type="ECO:0000313" key="5">
    <source>
        <dbReference type="Proteomes" id="UP000502706"/>
    </source>
</evidence>
<dbReference type="EMBL" id="CP045121">
    <property type="protein sequence ID" value="QIN77423.1"/>
    <property type="molecule type" value="Genomic_DNA"/>
</dbReference>
<evidence type="ECO:0000313" key="4">
    <source>
        <dbReference type="EMBL" id="QIN77423.1"/>
    </source>
</evidence>
<keyword evidence="2" id="KW-1133">Transmembrane helix</keyword>
<feature type="chain" id="PRO_5026132543" evidence="3">
    <location>
        <begin position="31"/>
        <end position="154"/>
    </location>
</feature>
<evidence type="ECO:0000256" key="2">
    <source>
        <dbReference type="SAM" id="Phobius"/>
    </source>
</evidence>
<keyword evidence="5" id="KW-1185">Reference proteome</keyword>
<proteinExistence type="predicted"/>
<gene>
    <name evidence="4" type="ORF">GBA65_01645</name>
</gene>
<keyword evidence="2" id="KW-0812">Transmembrane</keyword>
<feature type="compositionally biased region" description="Gly residues" evidence="1">
    <location>
        <begin position="68"/>
        <end position="84"/>
    </location>
</feature>